<keyword evidence="2" id="KW-1185">Reference proteome</keyword>
<organism evidence="1 2">
    <name type="scientific">Endocarpon pusillum</name>
    <dbReference type="NCBI Taxonomy" id="364733"/>
    <lineage>
        <taxon>Eukaryota</taxon>
        <taxon>Fungi</taxon>
        <taxon>Dikarya</taxon>
        <taxon>Ascomycota</taxon>
        <taxon>Pezizomycotina</taxon>
        <taxon>Eurotiomycetes</taxon>
        <taxon>Chaetothyriomycetidae</taxon>
        <taxon>Verrucariales</taxon>
        <taxon>Verrucariaceae</taxon>
        <taxon>Endocarpon</taxon>
    </lineage>
</organism>
<reference evidence="1" key="1">
    <citation type="submission" date="2020-02" db="EMBL/GenBank/DDBJ databases">
        <authorList>
            <person name="Palmer J.M."/>
        </authorList>
    </citation>
    <scope>NUCLEOTIDE SEQUENCE</scope>
    <source>
        <strain evidence="1">EPUS1.4</strain>
        <tissue evidence="1">Thallus</tissue>
    </source>
</reference>
<protein>
    <submittedName>
        <fullName evidence="1">Uncharacterized protein</fullName>
    </submittedName>
</protein>
<sequence>MHLDIPNIIWVYSCAIQDLAEDVPLNSHERAGYRLCLCGVICITAQNNRLDWVFIGNSIFKPLENDGGDSLTSAVPIGVIIERFAVPNARQGMTSVEPSSKVLVVNTLVPPATAYRFRHAREHCMQHG</sequence>
<evidence type="ECO:0000313" key="1">
    <source>
        <dbReference type="EMBL" id="KAF7511646.1"/>
    </source>
</evidence>
<evidence type="ECO:0000313" key="2">
    <source>
        <dbReference type="Proteomes" id="UP000606974"/>
    </source>
</evidence>
<dbReference type="EMBL" id="JAACFV010000018">
    <property type="protein sequence ID" value="KAF7511646.1"/>
    <property type="molecule type" value="Genomic_DNA"/>
</dbReference>
<accession>A0A8H7E9E8</accession>
<dbReference type="Proteomes" id="UP000606974">
    <property type="component" value="Unassembled WGS sequence"/>
</dbReference>
<proteinExistence type="predicted"/>
<name>A0A8H7E9E8_9EURO</name>
<gene>
    <name evidence="1" type="ORF">GJ744_003809</name>
</gene>
<dbReference type="AlphaFoldDB" id="A0A8H7E9E8"/>
<comment type="caution">
    <text evidence="1">The sequence shown here is derived from an EMBL/GenBank/DDBJ whole genome shotgun (WGS) entry which is preliminary data.</text>
</comment>